<evidence type="ECO:0000313" key="6">
    <source>
        <dbReference type="Proteomes" id="UP001225356"/>
    </source>
</evidence>
<dbReference type="PANTHER" id="PTHR36175:SF1">
    <property type="entry name" value="CYANOPHYCINASE"/>
    <property type="match status" value="1"/>
</dbReference>
<dbReference type="GO" id="GO:0004180">
    <property type="term" value="F:carboxypeptidase activity"/>
    <property type="evidence" value="ECO:0007669"/>
    <property type="project" value="UniProtKB-KW"/>
</dbReference>
<keyword evidence="6" id="KW-1185">Reference proteome</keyword>
<evidence type="ECO:0000256" key="1">
    <source>
        <dbReference type="ARBA" id="ARBA00006534"/>
    </source>
</evidence>
<accession>A0ABT9QLQ2</accession>
<proteinExistence type="inferred from homology"/>
<keyword evidence="5" id="KW-0121">Carboxypeptidase</keyword>
<comment type="caution">
    <text evidence="5">The sequence shown here is derived from an EMBL/GenBank/DDBJ whole genome shotgun (WGS) entry which is preliminary data.</text>
</comment>
<dbReference type="EMBL" id="JAUSQU010000001">
    <property type="protein sequence ID" value="MDP9847675.1"/>
    <property type="molecule type" value="Genomic_DNA"/>
</dbReference>
<dbReference type="InterPro" id="IPR029062">
    <property type="entry name" value="Class_I_gatase-like"/>
</dbReference>
<dbReference type="SUPFAM" id="SSF52317">
    <property type="entry name" value="Class I glutamine amidotransferase-like"/>
    <property type="match status" value="1"/>
</dbReference>
<dbReference type="Proteomes" id="UP001225356">
    <property type="component" value="Unassembled WGS sequence"/>
</dbReference>
<gene>
    <name evidence="5" type="ORF">J2853_006886</name>
</gene>
<keyword evidence="4" id="KW-0720">Serine protease</keyword>
<dbReference type="RefSeq" id="WP_307564744.1">
    <property type="nucleotide sequence ID" value="NZ_JAUSQU010000001.1"/>
</dbReference>
<evidence type="ECO:0000256" key="2">
    <source>
        <dbReference type="ARBA" id="ARBA00022670"/>
    </source>
</evidence>
<dbReference type="InterPro" id="IPR005320">
    <property type="entry name" value="Peptidase_S51"/>
</dbReference>
<evidence type="ECO:0000256" key="4">
    <source>
        <dbReference type="ARBA" id="ARBA00022825"/>
    </source>
</evidence>
<evidence type="ECO:0000313" key="5">
    <source>
        <dbReference type="EMBL" id="MDP9847675.1"/>
    </source>
</evidence>
<reference evidence="5 6" key="1">
    <citation type="submission" date="2023-07" db="EMBL/GenBank/DDBJ databases">
        <title>Sequencing the genomes of 1000 actinobacteria strains.</title>
        <authorList>
            <person name="Klenk H.-P."/>
        </authorList>
    </citation>
    <scope>NUCLEOTIDE SEQUENCE [LARGE SCALE GENOMIC DNA]</scope>
    <source>
        <strain evidence="5 6">DSM 46740</strain>
    </source>
</reference>
<dbReference type="Gene3D" id="3.40.50.880">
    <property type="match status" value="1"/>
</dbReference>
<sequence>MPGPIALVGQNDIDTRAEIDSHLLERSGGNEVLVVPTATVEWPRDRATELLNQRVGFYEEKLGTKVTVPEVFSREDAHDPANVQAVEKANYIFLTGGRPKPLAAILRGTPFWQAIMDRWQAGAVLAGESAGAVVLTEYVIDSEGVGKGGKGPAVPDPYWYTYEATGLGLLPGMRVVPHSDTAKGQWMLTSMLAATPIHVPILAVPENAGVVRGPDGGWVTIGAPGVVVFHKGAHHSLDALDAVEPNPEAGI</sequence>
<organism evidence="5 6">
    <name type="scientific">Streptosporangium lutulentum</name>
    <dbReference type="NCBI Taxonomy" id="1461250"/>
    <lineage>
        <taxon>Bacteria</taxon>
        <taxon>Bacillati</taxon>
        <taxon>Actinomycetota</taxon>
        <taxon>Actinomycetes</taxon>
        <taxon>Streptosporangiales</taxon>
        <taxon>Streptosporangiaceae</taxon>
        <taxon>Streptosporangium</taxon>
    </lineage>
</organism>
<evidence type="ECO:0000256" key="3">
    <source>
        <dbReference type="ARBA" id="ARBA00022801"/>
    </source>
</evidence>
<dbReference type="EC" id="3.4.15.6" evidence="5"/>
<keyword evidence="2" id="KW-0645">Protease</keyword>
<name>A0ABT9QLQ2_9ACTN</name>
<comment type="similarity">
    <text evidence="1">Belongs to the peptidase S51 family.</text>
</comment>
<dbReference type="GO" id="GO:0008241">
    <property type="term" value="F:peptidyl-dipeptidase activity"/>
    <property type="evidence" value="ECO:0007669"/>
    <property type="project" value="UniProtKB-EC"/>
</dbReference>
<dbReference type="PANTHER" id="PTHR36175">
    <property type="entry name" value="CYANOPHYCINASE"/>
    <property type="match status" value="1"/>
</dbReference>
<keyword evidence="3 5" id="KW-0378">Hydrolase</keyword>
<protein>
    <submittedName>
        <fullName evidence="5">Cyanophycinase</fullName>
        <ecNumber evidence="5">3.4.15.6</ecNumber>
    </submittedName>
</protein>
<dbReference type="Pfam" id="PF03575">
    <property type="entry name" value="Peptidase_S51"/>
    <property type="match status" value="1"/>
</dbReference>